<accession>A0A3P8ELB4</accession>
<dbReference type="WBParaSite" id="HPBE_0002641601-mRNA-1">
    <property type="protein sequence ID" value="HPBE_0002641601-mRNA-1"/>
    <property type="gene ID" value="HPBE_0002641601"/>
</dbReference>
<evidence type="ECO:0000313" key="3">
    <source>
        <dbReference type="Proteomes" id="UP000050761"/>
    </source>
</evidence>
<evidence type="ECO:0000313" key="2">
    <source>
        <dbReference type="EMBL" id="VDP57481.1"/>
    </source>
</evidence>
<reference evidence="4" key="2">
    <citation type="submission" date="2019-09" db="UniProtKB">
        <authorList>
            <consortium name="WormBaseParasite"/>
        </authorList>
    </citation>
    <scope>IDENTIFICATION</scope>
</reference>
<accession>A0A183GUP6</accession>
<sequence length="119" mass="13388">MIHNTSGYLRTHEVDRMLQEQQLVCYDRTHYAIFTPSTSDPGPSSYGAINIRLRVFRSIRLGRIYNVCTAASCHPAVCTTPADAYDSDRWTPRSTKTTSRTATNKTYVAGPQESRSRPS</sequence>
<dbReference type="EMBL" id="UZAH01039934">
    <property type="protein sequence ID" value="VDP57481.1"/>
    <property type="molecule type" value="Genomic_DNA"/>
</dbReference>
<proteinExistence type="predicted"/>
<protein>
    <submittedName>
        <fullName evidence="2 4">Uncharacterized protein</fullName>
    </submittedName>
</protein>
<feature type="region of interest" description="Disordered" evidence="1">
    <location>
        <begin position="80"/>
        <end position="119"/>
    </location>
</feature>
<evidence type="ECO:0000256" key="1">
    <source>
        <dbReference type="SAM" id="MobiDB-lite"/>
    </source>
</evidence>
<gene>
    <name evidence="2" type="ORF">HPBE_LOCUS26415</name>
</gene>
<evidence type="ECO:0000313" key="4">
    <source>
        <dbReference type="WBParaSite" id="HPBE_0002641601-mRNA-1"/>
    </source>
</evidence>
<keyword evidence="3" id="KW-1185">Reference proteome</keyword>
<organism evidence="3 4">
    <name type="scientific">Heligmosomoides polygyrus</name>
    <name type="common">Parasitic roundworm</name>
    <dbReference type="NCBI Taxonomy" id="6339"/>
    <lineage>
        <taxon>Eukaryota</taxon>
        <taxon>Metazoa</taxon>
        <taxon>Ecdysozoa</taxon>
        <taxon>Nematoda</taxon>
        <taxon>Chromadorea</taxon>
        <taxon>Rhabditida</taxon>
        <taxon>Rhabditina</taxon>
        <taxon>Rhabditomorpha</taxon>
        <taxon>Strongyloidea</taxon>
        <taxon>Heligmosomidae</taxon>
        <taxon>Heligmosomoides</taxon>
    </lineage>
</organism>
<feature type="compositionally biased region" description="Low complexity" evidence="1">
    <location>
        <begin position="92"/>
        <end position="106"/>
    </location>
</feature>
<dbReference type="AlphaFoldDB" id="A0A183GUP6"/>
<dbReference type="Proteomes" id="UP000050761">
    <property type="component" value="Unassembled WGS sequence"/>
</dbReference>
<name>A0A183GUP6_HELPZ</name>
<reference evidence="2 3" key="1">
    <citation type="submission" date="2018-11" db="EMBL/GenBank/DDBJ databases">
        <authorList>
            <consortium name="Pathogen Informatics"/>
        </authorList>
    </citation>
    <scope>NUCLEOTIDE SEQUENCE [LARGE SCALE GENOMIC DNA]</scope>
</reference>